<proteinExistence type="predicted"/>
<dbReference type="EMBL" id="JNVM01000006">
    <property type="protein sequence ID" value="KEQ26365.1"/>
    <property type="molecule type" value="Genomic_DNA"/>
</dbReference>
<keyword evidence="1" id="KW-0175">Coiled coil</keyword>
<evidence type="ECO:0000256" key="1">
    <source>
        <dbReference type="SAM" id="Coils"/>
    </source>
</evidence>
<evidence type="ECO:0000313" key="4">
    <source>
        <dbReference type="Proteomes" id="UP000028123"/>
    </source>
</evidence>
<keyword evidence="4" id="KW-1185">Reference proteome</keyword>
<gene>
    <name evidence="3" type="ORF">ET33_31355</name>
</gene>
<reference evidence="3 4" key="1">
    <citation type="submission" date="2014-06" db="EMBL/GenBank/DDBJ databases">
        <title>Draft genome sequence of Paenibacillus sp. MSt1.</title>
        <authorList>
            <person name="Aw Y.K."/>
            <person name="Ong K.S."/>
            <person name="Gan H.M."/>
            <person name="Lee S.M."/>
        </authorList>
    </citation>
    <scope>NUCLEOTIDE SEQUENCE [LARGE SCALE GENOMIC DNA]</scope>
    <source>
        <strain evidence="3 4">MSt1</strain>
    </source>
</reference>
<sequence>MNKKFVVTATVLCCVVAGAIGTSAIAKIDPFAKSARMMELESEYDAKVSQFNAMPNQTKEEQDAVVAEGKRIKQLDIEKEKLRRETDPDDEAHFLNDLTSSIHAMGTGVVELKARAEREQNSEFLKQAEKIKKDIERFEKEKQAYLDEKKTVKELRKELDIPANDLK</sequence>
<dbReference type="Proteomes" id="UP000028123">
    <property type="component" value="Unassembled WGS sequence"/>
</dbReference>
<accession>A0A081P6P2</accession>
<dbReference type="OrthoDB" id="2665244at2"/>
<organism evidence="3 4">
    <name type="scientific">Paenibacillus tyrfis</name>
    <dbReference type="NCBI Taxonomy" id="1501230"/>
    <lineage>
        <taxon>Bacteria</taxon>
        <taxon>Bacillati</taxon>
        <taxon>Bacillota</taxon>
        <taxon>Bacilli</taxon>
        <taxon>Bacillales</taxon>
        <taxon>Paenibacillaceae</taxon>
        <taxon>Paenibacillus</taxon>
    </lineage>
</organism>
<feature type="coiled-coil region" evidence="1">
    <location>
        <begin position="121"/>
        <end position="158"/>
    </location>
</feature>
<dbReference type="AlphaFoldDB" id="A0A081P6P2"/>
<protein>
    <submittedName>
        <fullName evidence="3">Uncharacterized protein</fullName>
    </submittedName>
</protein>
<feature type="chain" id="PRO_5038631616" evidence="2">
    <location>
        <begin position="20"/>
        <end position="167"/>
    </location>
</feature>
<name>A0A081P6P2_9BACL</name>
<evidence type="ECO:0000313" key="3">
    <source>
        <dbReference type="EMBL" id="KEQ26365.1"/>
    </source>
</evidence>
<comment type="caution">
    <text evidence="3">The sequence shown here is derived from an EMBL/GenBank/DDBJ whole genome shotgun (WGS) entry which is preliminary data.</text>
</comment>
<dbReference type="RefSeq" id="WP_036678748.1">
    <property type="nucleotide sequence ID" value="NZ_JNVM01000006.1"/>
</dbReference>
<evidence type="ECO:0000256" key="2">
    <source>
        <dbReference type="SAM" id="SignalP"/>
    </source>
</evidence>
<feature type="signal peptide" evidence="2">
    <location>
        <begin position="1"/>
        <end position="19"/>
    </location>
</feature>
<keyword evidence="2" id="KW-0732">Signal</keyword>